<accession>A0A844HSS3</accession>
<evidence type="ECO:0000259" key="1">
    <source>
        <dbReference type="Pfam" id="PF04717"/>
    </source>
</evidence>
<gene>
    <name evidence="2" type="ORF">GL300_15660</name>
</gene>
<dbReference type="InterPro" id="IPR006531">
    <property type="entry name" value="Gp5/Vgr_OB"/>
</dbReference>
<dbReference type="Pfam" id="PF18946">
    <property type="entry name" value="Apex"/>
    <property type="match status" value="1"/>
</dbReference>
<dbReference type="AlphaFoldDB" id="A0A844HSS3"/>
<protein>
    <submittedName>
        <fullName evidence="2">Phage baseplate assembly protein V</fullName>
    </submittedName>
</protein>
<dbReference type="InterPro" id="IPR037026">
    <property type="entry name" value="Vgr_OB-fold_dom_sf"/>
</dbReference>
<keyword evidence="3" id="KW-1185">Reference proteome</keyword>
<dbReference type="Gene3D" id="2.40.50.230">
    <property type="entry name" value="Gp5 N-terminal domain"/>
    <property type="match status" value="1"/>
</dbReference>
<reference evidence="2 3" key="1">
    <citation type="submission" date="2019-11" db="EMBL/GenBank/DDBJ databases">
        <authorList>
            <person name="Dong K."/>
        </authorList>
    </citation>
    <scope>NUCLEOTIDE SEQUENCE [LARGE SCALE GENOMIC DNA]</scope>
    <source>
        <strain evidence="2 3">NBRC 112902</strain>
    </source>
</reference>
<dbReference type="InterPro" id="IPR013046">
    <property type="entry name" value="GpV/Gp45"/>
</dbReference>
<dbReference type="NCBIfam" id="TIGR01644">
    <property type="entry name" value="phage_P2_V"/>
    <property type="match status" value="1"/>
</dbReference>
<organism evidence="2 3">
    <name type="scientific">Paracoccus litorisediminis</name>
    <dbReference type="NCBI Taxonomy" id="2006130"/>
    <lineage>
        <taxon>Bacteria</taxon>
        <taxon>Pseudomonadati</taxon>
        <taxon>Pseudomonadota</taxon>
        <taxon>Alphaproteobacteria</taxon>
        <taxon>Rhodobacterales</taxon>
        <taxon>Paracoccaceae</taxon>
        <taxon>Paracoccus</taxon>
    </lineage>
</organism>
<evidence type="ECO:0000313" key="3">
    <source>
        <dbReference type="Proteomes" id="UP000449846"/>
    </source>
</evidence>
<sequence>MAELERRLANLVRFATITEVDPAAAEAKVTFGGETESAWLRFSTARAGGARIWSPPVPGEQVVILSPMGDTGQGVIIGSLPSDAYPAPSSDGGTYRIDMPGGVSISVVGGSISVTAPGNIIVNGDVVANGISLTRHVHGGVSSGGSQTSGPVG</sequence>
<dbReference type="InterPro" id="IPR044033">
    <property type="entry name" value="GpV-like_apex"/>
</dbReference>
<feature type="domain" description="Gp5/Type VI secretion system Vgr protein OB-fold" evidence="1">
    <location>
        <begin position="15"/>
        <end position="80"/>
    </location>
</feature>
<dbReference type="EMBL" id="WMIG01000009">
    <property type="protein sequence ID" value="MTH60651.1"/>
    <property type="molecule type" value="Genomic_DNA"/>
</dbReference>
<comment type="caution">
    <text evidence="2">The sequence shown here is derived from an EMBL/GenBank/DDBJ whole genome shotgun (WGS) entry which is preliminary data.</text>
</comment>
<evidence type="ECO:0000313" key="2">
    <source>
        <dbReference type="EMBL" id="MTH60651.1"/>
    </source>
</evidence>
<dbReference type="Pfam" id="PF04717">
    <property type="entry name" value="Phage_base_V"/>
    <property type="match status" value="1"/>
</dbReference>
<name>A0A844HSS3_9RHOB</name>
<dbReference type="OrthoDB" id="4931325at2"/>
<dbReference type="Proteomes" id="UP000449846">
    <property type="component" value="Unassembled WGS sequence"/>
</dbReference>
<proteinExistence type="predicted"/>